<dbReference type="VEuPathDB" id="FungiDB:B9J08_000346"/>
<keyword evidence="2 5" id="KW-0689">Ribosomal protein</keyword>
<evidence type="ECO:0000313" key="8">
    <source>
        <dbReference type="EMBL" id="KNE00395.1"/>
    </source>
</evidence>
<dbReference type="VEuPathDB" id="FungiDB:QG37_02421"/>
<dbReference type="PANTHER" id="PTHR11721:SF3">
    <property type="entry name" value="LARGE RIBOSOMAL SUBUNIT PROTEIN UL15"/>
    <property type="match status" value="1"/>
</dbReference>
<proteinExistence type="inferred from homology"/>
<reference evidence="9" key="1">
    <citation type="journal article" date="2015" name="BMC Genomics">
        <title>Draft genome of a commonly misdiagnosed multidrug resistant pathogen Candida auris.</title>
        <authorList>
            <person name="Chatterjee S."/>
            <person name="Alampalli S.V."/>
            <person name="Nageshan R.K."/>
            <person name="Chettiar S.T."/>
            <person name="Joshi S."/>
            <person name="Tatu U.S."/>
        </authorList>
    </citation>
    <scope>NUCLEOTIDE SEQUENCE [LARGE SCALE GENOMIC DNA]</scope>
    <source>
        <strain evidence="9">6684</strain>
    </source>
</reference>
<dbReference type="Gene3D" id="3.100.10.10">
    <property type="match status" value="1"/>
</dbReference>
<dbReference type="InterPro" id="IPR036227">
    <property type="entry name" value="Ribosomal_uL15/eL18_sf"/>
</dbReference>
<organism evidence="8 9">
    <name type="scientific">Candidozyma auris</name>
    <name type="common">Yeast</name>
    <name type="synonym">Candida auris</name>
    <dbReference type="NCBI Taxonomy" id="498019"/>
    <lineage>
        <taxon>Eukaryota</taxon>
        <taxon>Fungi</taxon>
        <taxon>Dikarya</taxon>
        <taxon>Ascomycota</taxon>
        <taxon>Saccharomycotina</taxon>
        <taxon>Pichiomycetes</taxon>
        <taxon>Metschnikowiaceae</taxon>
        <taxon>Candidozyma</taxon>
    </lineage>
</organism>
<gene>
    <name evidence="8" type="ORF">QG37_02421</name>
</gene>
<dbReference type="Pfam" id="PF00828">
    <property type="entry name" value="Ribosomal_L27A"/>
    <property type="match status" value="1"/>
</dbReference>
<evidence type="ECO:0000256" key="1">
    <source>
        <dbReference type="ARBA" id="ARBA00007320"/>
    </source>
</evidence>
<dbReference type="AlphaFoldDB" id="A0A0L0P290"/>
<dbReference type="InterPro" id="IPR021131">
    <property type="entry name" value="Ribosomal_uL15/eL18"/>
</dbReference>
<evidence type="ECO:0000256" key="4">
    <source>
        <dbReference type="ARBA" id="ARBA00035330"/>
    </source>
</evidence>
<dbReference type="EMBL" id="LGST01000018">
    <property type="protein sequence ID" value="KNE00395.1"/>
    <property type="molecule type" value="Genomic_DNA"/>
</dbReference>
<dbReference type="PANTHER" id="PTHR11721">
    <property type="entry name" value="60S RIBOSOMAL PROTEIN L27A"/>
    <property type="match status" value="1"/>
</dbReference>
<dbReference type="VEuPathDB" id="FungiDB:CJJ07_001968"/>
<dbReference type="FunFam" id="3.100.10.10:FF:000002">
    <property type="entry name" value="60S ribosomal protein L27a"/>
    <property type="match status" value="1"/>
</dbReference>
<dbReference type="VEuPathDB" id="FungiDB:CJI96_0001068"/>
<evidence type="ECO:0000256" key="6">
    <source>
        <dbReference type="SAM" id="MobiDB-lite"/>
    </source>
</evidence>
<protein>
    <recommendedName>
        <fullName evidence="4">60S ribosomal protein L28</fullName>
    </recommendedName>
</protein>
<dbReference type="InterPro" id="IPR001196">
    <property type="entry name" value="Ribosomal_uL15_CS"/>
</dbReference>
<dbReference type="HAMAP" id="MF_01341">
    <property type="entry name" value="Ribosomal_uL15"/>
    <property type="match status" value="1"/>
</dbReference>
<dbReference type="GO" id="GO:0005634">
    <property type="term" value="C:nucleus"/>
    <property type="evidence" value="ECO:0007669"/>
    <property type="project" value="EnsemblFungi"/>
</dbReference>
<keyword evidence="3 5" id="KW-0687">Ribonucleoprotein</keyword>
<feature type="region of interest" description="Disordered" evidence="6">
    <location>
        <begin position="44"/>
        <end position="77"/>
    </location>
</feature>
<comment type="similarity">
    <text evidence="1 5">Belongs to the universal ribosomal protein uL15 family.</text>
</comment>
<comment type="caution">
    <text evidence="8">The sequence shown here is derived from an EMBL/GenBank/DDBJ whole genome shotgun (WGS) entry which is preliminary data.</text>
</comment>
<evidence type="ECO:0000256" key="3">
    <source>
        <dbReference type="ARBA" id="ARBA00023274"/>
    </source>
</evidence>
<dbReference type="GO" id="GO:0003723">
    <property type="term" value="F:RNA binding"/>
    <property type="evidence" value="ECO:0007669"/>
    <property type="project" value="EnsemblFungi"/>
</dbReference>
<dbReference type="VEuPathDB" id="FungiDB:CJI97_000346"/>
<evidence type="ECO:0000256" key="2">
    <source>
        <dbReference type="ARBA" id="ARBA00022980"/>
    </source>
</evidence>
<evidence type="ECO:0000259" key="7">
    <source>
        <dbReference type="Pfam" id="PF00828"/>
    </source>
</evidence>
<dbReference type="GO" id="GO:0022625">
    <property type="term" value="C:cytosolic large ribosomal subunit"/>
    <property type="evidence" value="ECO:0007669"/>
    <property type="project" value="EnsemblFungi"/>
</dbReference>
<dbReference type="GO" id="GO:0003735">
    <property type="term" value="F:structural constituent of ribosome"/>
    <property type="evidence" value="ECO:0007669"/>
    <property type="project" value="InterPro"/>
</dbReference>
<feature type="domain" description="Large ribosomal subunit protein uL15/eL18" evidence="7">
    <location>
        <begin position="109"/>
        <end position="182"/>
    </location>
</feature>
<dbReference type="SUPFAM" id="SSF52080">
    <property type="entry name" value="Ribosomal proteins L15p and L18e"/>
    <property type="match status" value="1"/>
</dbReference>
<evidence type="ECO:0000256" key="5">
    <source>
        <dbReference type="RuleBase" id="RU003888"/>
    </source>
</evidence>
<dbReference type="InterPro" id="IPR030878">
    <property type="entry name" value="Ribosomal_uL15"/>
</dbReference>
<dbReference type="VEuPathDB" id="FungiDB:CJJ09_002316"/>
<dbReference type="GO" id="GO:0006412">
    <property type="term" value="P:translation"/>
    <property type="evidence" value="ECO:0007669"/>
    <property type="project" value="InterPro"/>
</dbReference>
<evidence type="ECO:0000313" key="9">
    <source>
        <dbReference type="Proteomes" id="UP000037122"/>
    </source>
</evidence>
<accession>A0A0L0P290</accession>
<sequence length="185" mass="20713">MAGGLGFLGAQCGGRKNFKRYINSYFSLYLSFNLTTMPTRLTKTRKHRGHVSAGKGRIGKHRKNPGGRGMAGGQHHHRTNLDKYHPGYFGKVGMRYFHKQRNHFWKPQINLERLWSLVDEEKRDEYLKSASASSAPVIDTLAHGYGKVLGKGQLPQVPIIVKARFVSKLAEEKIRAAGGVVELIA</sequence>
<name>A0A0L0P290_CANAR</name>
<dbReference type="PROSITE" id="PS00475">
    <property type="entry name" value="RIBOSOMAL_L15"/>
    <property type="match status" value="1"/>
</dbReference>
<dbReference type="Proteomes" id="UP000037122">
    <property type="component" value="Unassembled WGS sequence"/>
</dbReference>